<evidence type="ECO:0000313" key="1">
    <source>
        <dbReference type="EMBL" id="MDV5390758.1"/>
    </source>
</evidence>
<proteinExistence type="predicted"/>
<protein>
    <submittedName>
        <fullName evidence="1">Uncharacterized protein</fullName>
    </submittedName>
</protein>
<organism evidence="1 2">
    <name type="scientific">Shewanella xiamenensis</name>
    <dbReference type="NCBI Taxonomy" id="332186"/>
    <lineage>
        <taxon>Bacteria</taxon>
        <taxon>Pseudomonadati</taxon>
        <taxon>Pseudomonadota</taxon>
        <taxon>Gammaproteobacteria</taxon>
        <taxon>Alteromonadales</taxon>
        <taxon>Shewanellaceae</taxon>
        <taxon>Shewanella</taxon>
    </lineage>
</organism>
<dbReference type="EMBL" id="JASGOQ010000001">
    <property type="protein sequence ID" value="MDV5390758.1"/>
    <property type="molecule type" value="Genomic_DNA"/>
</dbReference>
<dbReference type="RefSeq" id="WP_317519831.1">
    <property type="nucleotide sequence ID" value="NZ_JASGOQ010000001.1"/>
</dbReference>
<comment type="caution">
    <text evidence="1">The sequence shown here is derived from an EMBL/GenBank/DDBJ whole genome shotgun (WGS) entry which is preliminary data.</text>
</comment>
<dbReference type="Proteomes" id="UP001187859">
    <property type="component" value="Unassembled WGS sequence"/>
</dbReference>
<gene>
    <name evidence="1" type="ORF">QM089_10930</name>
</gene>
<accession>A0AAE4TNG3</accession>
<dbReference type="InterPro" id="IPR036410">
    <property type="entry name" value="HSP_DnaJ_Cys-rich_dom_sf"/>
</dbReference>
<dbReference type="Gene3D" id="6.20.20.10">
    <property type="match status" value="1"/>
</dbReference>
<dbReference type="SUPFAM" id="SSF57938">
    <property type="entry name" value="DnaJ/Hsp40 cysteine-rich domain"/>
    <property type="match status" value="1"/>
</dbReference>
<sequence length="199" mass="21901">MIETVSDLVKRLKAEADQLESMGSVDLACGVEAAVRIIANELDGHLPIGNADYHRIEPLERMNKRLMSVLATQSSINERFDLHCKQQVLSTPEYKALVSAKTAIHQQINALPKCNTCRGVGKVKPMFELYPCDKCGGSGVDLAANSELIKLQQALILAEFELIEKLTAALFKVGLSAADKEAISVEYFYADCRTNLRCD</sequence>
<evidence type="ECO:0000313" key="2">
    <source>
        <dbReference type="Proteomes" id="UP001187859"/>
    </source>
</evidence>
<dbReference type="AlphaFoldDB" id="A0AAE4TNG3"/>
<reference evidence="1" key="1">
    <citation type="submission" date="2023-05" db="EMBL/GenBank/DDBJ databases">
        <title>Colonisation of extended spectrum b-lactamase- and carbapenemase-producing bacteria on hospital surfaces from low- and middle-income countries.</title>
        <authorList>
            <person name="Nieto-Rosado M."/>
            <person name="Sands K."/>
            <person name="Iregbu K."/>
            <person name="Zahra R."/>
            <person name="Mazarati J.B."/>
            <person name="Mehtar S."/>
            <person name="Barnards-Group B."/>
            <person name="Walsh T.R."/>
        </authorList>
    </citation>
    <scope>NUCLEOTIDE SEQUENCE</scope>
    <source>
        <strain evidence="1">PP-E493</strain>
    </source>
</reference>
<name>A0AAE4TNG3_9GAMM</name>